<feature type="domain" description="Acyltransferase 3" evidence="2">
    <location>
        <begin position="18"/>
        <end position="327"/>
    </location>
</feature>
<feature type="transmembrane region" description="Helical" evidence="1">
    <location>
        <begin position="138"/>
        <end position="157"/>
    </location>
</feature>
<keyword evidence="3" id="KW-0808">Transferase</keyword>
<evidence type="ECO:0000313" key="4">
    <source>
        <dbReference type="Proteomes" id="UP000318331"/>
    </source>
</evidence>
<comment type="caution">
    <text evidence="3">The sequence shown here is derived from an EMBL/GenBank/DDBJ whole genome shotgun (WGS) entry which is preliminary data.</text>
</comment>
<dbReference type="PANTHER" id="PTHR37312:SF1">
    <property type="entry name" value="MEMBRANE-BOUND ACYLTRANSFERASE YKRP-RELATED"/>
    <property type="match status" value="1"/>
</dbReference>
<feature type="transmembrane region" description="Helical" evidence="1">
    <location>
        <begin position="202"/>
        <end position="225"/>
    </location>
</feature>
<protein>
    <submittedName>
        <fullName evidence="3">Fucose 4-O-acetylase-like acetyltransferase</fullName>
    </submittedName>
</protein>
<dbReference type="RefSeq" id="WP_141915063.1">
    <property type="nucleotide sequence ID" value="NZ_BAAAYS010000013.1"/>
</dbReference>
<reference evidence="3 4" key="1">
    <citation type="submission" date="2019-06" db="EMBL/GenBank/DDBJ databases">
        <title>Sequencing the genomes of 1000 actinobacteria strains.</title>
        <authorList>
            <person name="Klenk H.-P."/>
        </authorList>
    </citation>
    <scope>NUCLEOTIDE SEQUENCE [LARGE SCALE GENOMIC DNA]</scope>
    <source>
        <strain evidence="3 4">DSM 18031</strain>
    </source>
</reference>
<name>A0A543I431_9MICO</name>
<dbReference type="GO" id="GO:0016747">
    <property type="term" value="F:acyltransferase activity, transferring groups other than amino-acyl groups"/>
    <property type="evidence" value="ECO:0007669"/>
    <property type="project" value="InterPro"/>
</dbReference>
<dbReference type="Pfam" id="PF01757">
    <property type="entry name" value="Acyl_transf_3"/>
    <property type="match status" value="1"/>
</dbReference>
<keyword evidence="1" id="KW-0472">Membrane</keyword>
<evidence type="ECO:0000256" key="1">
    <source>
        <dbReference type="SAM" id="Phobius"/>
    </source>
</evidence>
<gene>
    <name evidence="3" type="ORF">FB466_0151</name>
</gene>
<dbReference type="OrthoDB" id="6623990at2"/>
<feature type="transmembrane region" description="Helical" evidence="1">
    <location>
        <begin position="163"/>
        <end position="181"/>
    </location>
</feature>
<evidence type="ECO:0000259" key="2">
    <source>
        <dbReference type="Pfam" id="PF01757"/>
    </source>
</evidence>
<feature type="transmembrane region" description="Helical" evidence="1">
    <location>
        <begin position="309"/>
        <end position="327"/>
    </location>
</feature>
<feature type="transmembrane region" description="Helical" evidence="1">
    <location>
        <begin position="83"/>
        <end position="105"/>
    </location>
</feature>
<keyword evidence="1" id="KW-0812">Transmembrane</keyword>
<keyword evidence="4" id="KW-1185">Reference proteome</keyword>
<keyword evidence="1" id="KW-1133">Transmembrane helix</keyword>
<feature type="transmembrane region" description="Helical" evidence="1">
    <location>
        <begin position="117"/>
        <end position="133"/>
    </location>
</feature>
<feature type="transmembrane region" description="Helical" evidence="1">
    <location>
        <begin position="245"/>
        <end position="267"/>
    </location>
</feature>
<feature type="transmembrane region" description="Helical" evidence="1">
    <location>
        <begin position="279"/>
        <end position="297"/>
    </location>
</feature>
<dbReference type="Proteomes" id="UP000318331">
    <property type="component" value="Unassembled WGS sequence"/>
</dbReference>
<feature type="transmembrane region" description="Helical" evidence="1">
    <location>
        <begin position="53"/>
        <end position="71"/>
    </location>
</feature>
<dbReference type="InterPro" id="IPR002656">
    <property type="entry name" value="Acyl_transf_3_dom"/>
</dbReference>
<accession>A0A543I431</accession>
<dbReference type="InterPro" id="IPR052734">
    <property type="entry name" value="Nod_factor_acetyltransferase"/>
</dbReference>
<sequence>MRSELSPATTVLPHSRVPYWDNARVACIILVVLGHSIQRLIHESDAALTTYLVVYAFHMPAFAIVSGYFARSGAPTTRQMTRVLTDIVLPYIIMESIWSLVQFMAEDKTHINPTRPSWTLWFLLALGVFRLVMPYLVLLRWPLAWAVVISVGVGYFGNVDNTFALSRALGILPFFVFGWQLRRWGLAERWLALRRGSTAVRGAAITLLLGWIVVVLTFLDTWRSVELRFWFFYDDSYVGLGSQEWWAGGIRLGVIALAAVLSVAFLVLVPRTPNRMTRYGQFTMYVYLLHSFVLYPLRESGVMRHTGFPDLWLTGMLLLSIILTVVLSSAPVRRLCRPFVEPKPRWLFAPEPPDTSRSSPR</sequence>
<evidence type="ECO:0000313" key="3">
    <source>
        <dbReference type="EMBL" id="TQM65353.1"/>
    </source>
</evidence>
<dbReference type="EMBL" id="VFPN01000001">
    <property type="protein sequence ID" value="TQM65353.1"/>
    <property type="molecule type" value="Genomic_DNA"/>
</dbReference>
<dbReference type="AlphaFoldDB" id="A0A543I431"/>
<organism evidence="3 4">
    <name type="scientific">Klugiella xanthotipulae</name>
    <dbReference type="NCBI Taxonomy" id="244735"/>
    <lineage>
        <taxon>Bacteria</taxon>
        <taxon>Bacillati</taxon>
        <taxon>Actinomycetota</taxon>
        <taxon>Actinomycetes</taxon>
        <taxon>Micrococcales</taxon>
        <taxon>Microbacteriaceae</taxon>
        <taxon>Klugiella</taxon>
    </lineage>
</organism>
<proteinExistence type="predicted"/>
<dbReference type="PANTHER" id="PTHR37312">
    <property type="entry name" value="MEMBRANE-BOUND ACYLTRANSFERASE YKRP-RELATED"/>
    <property type="match status" value="1"/>
</dbReference>